<dbReference type="GO" id="GO:0006207">
    <property type="term" value="P:'de novo' pyrimidine nucleobase biosynthetic process"/>
    <property type="evidence" value="ECO:0007669"/>
    <property type="project" value="TreeGrafter"/>
</dbReference>
<dbReference type="InterPro" id="IPR032466">
    <property type="entry name" value="Metal_Hydrolase"/>
</dbReference>
<dbReference type="HAMAP" id="MF_00219">
    <property type="entry name" value="PyrC_classII"/>
    <property type="match status" value="1"/>
</dbReference>
<evidence type="ECO:0000313" key="10">
    <source>
        <dbReference type="Proteomes" id="UP000243797"/>
    </source>
</evidence>
<evidence type="ECO:0000256" key="1">
    <source>
        <dbReference type="ARBA" id="ARBA00001947"/>
    </source>
</evidence>
<proteinExistence type="inferred from homology"/>
<dbReference type="UniPathway" id="UPA00070">
    <property type="reaction ID" value="UER00117"/>
</dbReference>
<comment type="pathway">
    <text evidence="2">Pyrimidine metabolism; UMP biosynthesis via de novo pathway; (S)-dihydroorotate from bicarbonate: step 3/3.</text>
</comment>
<keyword evidence="8" id="KW-0665">Pyrimidine biosynthesis</keyword>
<dbReference type="FunCoup" id="A0A2K1QZE6">
    <property type="interactions" value="251"/>
</dbReference>
<evidence type="ECO:0000256" key="8">
    <source>
        <dbReference type="ARBA" id="ARBA00022975"/>
    </source>
</evidence>
<dbReference type="InParanoid" id="A0A2K1QZE6"/>
<dbReference type="OrthoDB" id="1670005at2759"/>
<evidence type="ECO:0000256" key="4">
    <source>
        <dbReference type="ARBA" id="ARBA00012860"/>
    </source>
</evidence>
<evidence type="ECO:0000256" key="7">
    <source>
        <dbReference type="ARBA" id="ARBA00022833"/>
    </source>
</evidence>
<dbReference type="Proteomes" id="UP000243797">
    <property type="component" value="Unassembled WGS sequence"/>
</dbReference>
<keyword evidence="10" id="KW-1185">Reference proteome</keyword>
<keyword evidence="7" id="KW-0862">Zinc</keyword>
<accession>A0A2K1QZE6</accession>
<comment type="caution">
    <text evidence="9">The sequence shown here is derived from an EMBL/GenBank/DDBJ whole genome shotgun (WGS) entry which is preliminary data.</text>
</comment>
<protein>
    <recommendedName>
        <fullName evidence="4">dihydroorotase</fullName>
        <ecNumber evidence="4">3.5.2.3</ecNumber>
    </recommendedName>
</protein>
<dbReference type="NCBIfam" id="TIGR00856">
    <property type="entry name" value="pyrC_dimer"/>
    <property type="match status" value="1"/>
</dbReference>
<dbReference type="SUPFAM" id="SSF51556">
    <property type="entry name" value="Metallo-dependent hydrolases"/>
    <property type="match status" value="1"/>
</dbReference>
<gene>
    <name evidence="9" type="ORF">CAC42_5875</name>
</gene>
<organism evidence="9 10">
    <name type="scientific">Sphaceloma murrayae</name>
    <dbReference type="NCBI Taxonomy" id="2082308"/>
    <lineage>
        <taxon>Eukaryota</taxon>
        <taxon>Fungi</taxon>
        <taxon>Dikarya</taxon>
        <taxon>Ascomycota</taxon>
        <taxon>Pezizomycotina</taxon>
        <taxon>Dothideomycetes</taxon>
        <taxon>Dothideomycetidae</taxon>
        <taxon>Myriangiales</taxon>
        <taxon>Elsinoaceae</taxon>
        <taxon>Sphaceloma</taxon>
    </lineage>
</organism>
<dbReference type="InterPro" id="IPR002195">
    <property type="entry name" value="Dihydroorotase_CS"/>
</dbReference>
<evidence type="ECO:0000256" key="5">
    <source>
        <dbReference type="ARBA" id="ARBA00022723"/>
    </source>
</evidence>
<dbReference type="PROSITE" id="PS00482">
    <property type="entry name" value="DIHYDROOROTASE_1"/>
    <property type="match status" value="1"/>
</dbReference>
<dbReference type="PANTHER" id="PTHR43137">
    <property type="entry name" value="DIHYDROOROTASE"/>
    <property type="match status" value="1"/>
</dbReference>
<dbReference type="GO" id="GO:0044205">
    <property type="term" value="P:'de novo' UMP biosynthetic process"/>
    <property type="evidence" value="ECO:0007669"/>
    <property type="project" value="UniProtKB-UniPathway"/>
</dbReference>
<reference evidence="9 10" key="1">
    <citation type="submission" date="2017-06" db="EMBL/GenBank/DDBJ databases">
        <title>Draft genome sequence of a variant of Elsinoe murrayae.</title>
        <authorList>
            <person name="Cheng Q."/>
        </authorList>
    </citation>
    <scope>NUCLEOTIDE SEQUENCE [LARGE SCALE GENOMIC DNA]</scope>
    <source>
        <strain evidence="9 10">CQ-2017a</strain>
    </source>
</reference>
<evidence type="ECO:0000256" key="3">
    <source>
        <dbReference type="ARBA" id="ARBA00005631"/>
    </source>
</evidence>
<comment type="cofactor">
    <cofactor evidence="1">
        <name>Zn(2+)</name>
        <dbReference type="ChEBI" id="CHEBI:29105"/>
    </cofactor>
</comment>
<keyword evidence="5" id="KW-0479">Metal-binding</keyword>
<evidence type="ECO:0000256" key="2">
    <source>
        <dbReference type="ARBA" id="ARBA00004880"/>
    </source>
</evidence>
<dbReference type="PIRSF" id="PIRSF001237">
    <property type="entry name" value="DHOdimr"/>
    <property type="match status" value="1"/>
</dbReference>
<dbReference type="Gene3D" id="3.20.20.140">
    <property type="entry name" value="Metal-dependent hydrolases"/>
    <property type="match status" value="1"/>
</dbReference>
<dbReference type="GO" id="GO:0005737">
    <property type="term" value="C:cytoplasm"/>
    <property type="evidence" value="ECO:0007669"/>
    <property type="project" value="TreeGrafter"/>
</dbReference>
<evidence type="ECO:0000313" key="9">
    <source>
        <dbReference type="EMBL" id="PNS20425.1"/>
    </source>
</evidence>
<name>A0A2K1QZE6_9PEZI</name>
<dbReference type="EMBL" id="NKHZ01000025">
    <property type="protein sequence ID" value="PNS20425.1"/>
    <property type="molecule type" value="Genomic_DNA"/>
</dbReference>
<keyword evidence="6" id="KW-0378">Hydrolase</keyword>
<dbReference type="PANTHER" id="PTHR43137:SF1">
    <property type="entry name" value="DIHYDROOROTASE"/>
    <property type="match status" value="1"/>
</dbReference>
<sequence length="395" mass="43079">MKSRWGFQSSSPSTFGLLPHHNKYSADWVEKAQITDMTIAELDGLELAAPADFHVHLRDGAMMELVTPTLRPGGVDTVYVMPNLIPPITTVDHALDYKRRLQAIEPNVTFLMSLYLHPSITPETIKEAKAAGVTGVKSYPAGVTTNSSSGVVSYEQFYPVFEEMQTQDMVLNLHGEVPSTKGSDITVLNAEESFLPTLKDLHRRFPKLRIILEHCTSAAAVEAVKSCGPTVSATLTAHHLSLIVDDWAGDPHCFCKPVAKTPQDRKVLLQTAISGNPKFFFGSDSAPHPATSKRADKVSAGVFTQPNVVGIVLDALDQAVRDGLLKDDEIKVDHVQGFLSGYGRAFYGSVAASKGAKVRLRKAGAQIRSNLVAKDASFEVVPFRRGQTTWAIEWL</sequence>
<dbReference type="GO" id="GO:0004151">
    <property type="term" value="F:dihydroorotase activity"/>
    <property type="evidence" value="ECO:0007669"/>
    <property type="project" value="UniProtKB-EC"/>
</dbReference>
<dbReference type="PROSITE" id="PS00483">
    <property type="entry name" value="DIHYDROOROTASE_2"/>
    <property type="match status" value="1"/>
</dbReference>
<dbReference type="InterPro" id="IPR004721">
    <property type="entry name" value="DHOdimr"/>
</dbReference>
<dbReference type="STRING" id="2082308.A0A2K1QZE6"/>
<dbReference type="AlphaFoldDB" id="A0A2K1QZE6"/>
<dbReference type="FunFam" id="3.20.20.140:FF:000041">
    <property type="entry name" value="Dihydroorotase, variant"/>
    <property type="match status" value="1"/>
</dbReference>
<evidence type="ECO:0000256" key="6">
    <source>
        <dbReference type="ARBA" id="ARBA00022801"/>
    </source>
</evidence>
<comment type="similarity">
    <text evidence="3">Belongs to the metallo-dependent hydrolases superfamily. DHOase family. Class II DHOase subfamily.</text>
</comment>
<dbReference type="GO" id="GO:0046872">
    <property type="term" value="F:metal ion binding"/>
    <property type="evidence" value="ECO:0007669"/>
    <property type="project" value="UniProtKB-KW"/>
</dbReference>
<dbReference type="EC" id="3.5.2.3" evidence="4"/>